<dbReference type="PRINTS" id="PR00449">
    <property type="entry name" value="RASTRNSFRMNG"/>
</dbReference>
<dbReference type="GO" id="GO:0008194">
    <property type="term" value="F:UDP-glycosyltransferase activity"/>
    <property type="evidence" value="ECO:0007669"/>
    <property type="project" value="InterPro"/>
</dbReference>
<dbReference type="PROSITE" id="PS51420">
    <property type="entry name" value="RHO"/>
    <property type="match status" value="1"/>
</dbReference>
<dbReference type="Pfam" id="PF00071">
    <property type="entry name" value="Ras"/>
    <property type="match status" value="1"/>
</dbReference>
<keyword evidence="7" id="KW-1185">Reference proteome</keyword>
<evidence type="ECO:0000256" key="3">
    <source>
        <dbReference type="ARBA" id="ARBA00022741"/>
    </source>
</evidence>
<dbReference type="PROSITE" id="PS51419">
    <property type="entry name" value="RAB"/>
    <property type="match status" value="1"/>
</dbReference>
<dbReference type="PANTHER" id="PTHR47981:SF20">
    <property type="entry name" value="RAS-RELATED PROTEIN RAB-7A"/>
    <property type="match status" value="1"/>
</dbReference>
<dbReference type="EC" id="3.6.5.2" evidence="6"/>
<organism evidence="6 7">
    <name type="scientific">Skeletonema marinoi</name>
    <dbReference type="NCBI Taxonomy" id="267567"/>
    <lineage>
        <taxon>Eukaryota</taxon>
        <taxon>Sar</taxon>
        <taxon>Stramenopiles</taxon>
        <taxon>Ochrophyta</taxon>
        <taxon>Bacillariophyta</taxon>
        <taxon>Coscinodiscophyceae</taxon>
        <taxon>Thalassiosirophycidae</taxon>
        <taxon>Thalassiosirales</taxon>
        <taxon>Skeletonemataceae</taxon>
        <taxon>Skeletonema</taxon>
        <taxon>Skeletonema marinoi-dohrnii complex</taxon>
    </lineage>
</organism>
<keyword evidence="3" id="KW-0547">Nucleotide-binding</keyword>
<dbReference type="Pfam" id="PF00201">
    <property type="entry name" value="UDPGT"/>
    <property type="match status" value="1"/>
</dbReference>
<dbReference type="Gene3D" id="3.40.50.2000">
    <property type="entry name" value="Glycogen Phosphorylase B"/>
    <property type="match status" value="1"/>
</dbReference>
<dbReference type="PROSITE" id="PS00675">
    <property type="entry name" value="SIGMA54_INTERACT_1"/>
    <property type="match status" value="1"/>
</dbReference>
<evidence type="ECO:0000313" key="7">
    <source>
        <dbReference type="Proteomes" id="UP001224775"/>
    </source>
</evidence>
<dbReference type="NCBIfam" id="TIGR00231">
    <property type="entry name" value="small_GTP"/>
    <property type="match status" value="1"/>
</dbReference>
<dbReference type="GO" id="GO:0003925">
    <property type="term" value="F:G protein activity"/>
    <property type="evidence" value="ECO:0007669"/>
    <property type="project" value="UniProtKB-EC"/>
</dbReference>
<dbReference type="SUPFAM" id="SSF53756">
    <property type="entry name" value="UDP-Glycosyltransferase/glycogen phosphorylase"/>
    <property type="match status" value="1"/>
</dbReference>
<feature type="compositionally biased region" description="Polar residues" evidence="5">
    <location>
        <begin position="251"/>
        <end position="263"/>
    </location>
</feature>
<evidence type="ECO:0000256" key="1">
    <source>
        <dbReference type="ARBA" id="ARBA00006270"/>
    </source>
</evidence>
<dbReference type="SMART" id="SM00175">
    <property type="entry name" value="RAB"/>
    <property type="match status" value="1"/>
</dbReference>
<dbReference type="SMART" id="SM00176">
    <property type="entry name" value="RAN"/>
    <property type="match status" value="1"/>
</dbReference>
<feature type="region of interest" description="Disordered" evidence="5">
    <location>
        <begin position="231"/>
        <end position="287"/>
    </location>
</feature>
<reference evidence="6" key="1">
    <citation type="submission" date="2023-06" db="EMBL/GenBank/DDBJ databases">
        <title>Survivors Of The Sea: Transcriptome response of Skeletonema marinoi to long-term dormancy.</title>
        <authorList>
            <person name="Pinder M.I.M."/>
            <person name="Kourtchenko O."/>
            <person name="Robertson E.K."/>
            <person name="Larsson T."/>
            <person name="Maumus F."/>
            <person name="Osuna-Cruz C.M."/>
            <person name="Vancaester E."/>
            <person name="Stenow R."/>
            <person name="Vandepoele K."/>
            <person name="Ploug H."/>
            <person name="Bruchert V."/>
            <person name="Godhe A."/>
            <person name="Topel M."/>
        </authorList>
    </citation>
    <scope>NUCLEOTIDE SEQUENCE</scope>
    <source>
        <strain evidence="6">R05AC</strain>
    </source>
</reference>
<dbReference type="SUPFAM" id="SSF52540">
    <property type="entry name" value="P-loop containing nucleoside triphosphate hydrolases"/>
    <property type="match status" value="1"/>
</dbReference>
<evidence type="ECO:0000256" key="5">
    <source>
        <dbReference type="SAM" id="MobiDB-lite"/>
    </source>
</evidence>
<dbReference type="AlphaFoldDB" id="A0AAD9DA35"/>
<proteinExistence type="inferred from homology"/>
<dbReference type="InterPro" id="IPR001806">
    <property type="entry name" value="Small_GTPase"/>
</dbReference>
<evidence type="ECO:0000256" key="4">
    <source>
        <dbReference type="ARBA" id="ARBA00023134"/>
    </source>
</evidence>
<dbReference type="PANTHER" id="PTHR47981">
    <property type="entry name" value="RAB FAMILY"/>
    <property type="match status" value="1"/>
</dbReference>
<dbReference type="Gene3D" id="3.40.50.300">
    <property type="entry name" value="P-loop containing nucleotide triphosphate hydrolases"/>
    <property type="match status" value="1"/>
</dbReference>
<dbReference type="InterPro" id="IPR005225">
    <property type="entry name" value="Small_GTP-bd"/>
</dbReference>
<dbReference type="FunFam" id="3.40.50.300:FF:002897">
    <property type="entry name" value="Small GTP binding protein Rab7 putative"/>
    <property type="match status" value="1"/>
</dbReference>
<keyword evidence="2" id="KW-0808">Transferase</keyword>
<gene>
    <name evidence="6" type="ORF">QTG54_011012</name>
</gene>
<comment type="similarity">
    <text evidence="1">Belongs to the small GTPase superfamily. Rab family.</text>
</comment>
<evidence type="ECO:0000256" key="2">
    <source>
        <dbReference type="ARBA" id="ARBA00022679"/>
    </source>
</evidence>
<evidence type="ECO:0000313" key="6">
    <source>
        <dbReference type="EMBL" id="KAK1738343.1"/>
    </source>
</evidence>
<accession>A0AAD9DA35</accession>
<dbReference type="InterPro" id="IPR002213">
    <property type="entry name" value="UDP_glucos_trans"/>
</dbReference>
<dbReference type="InterPro" id="IPR025662">
    <property type="entry name" value="Sigma_54_int_dom_ATP-bd_1"/>
</dbReference>
<dbReference type="SMART" id="SM00174">
    <property type="entry name" value="RHO"/>
    <property type="match status" value="1"/>
</dbReference>
<dbReference type="SMART" id="SM00173">
    <property type="entry name" value="RAS"/>
    <property type="match status" value="1"/>
</dbReference>
<dbReference type="InterPro" id="IPR027417">
    <property type="entry name" value="P-loop_NTPase"/>
</dbReference>
<dbReference type="EMBL" id="JATAAI010000021">
    <property type="protein sequence ID" value="KAK1738343.1"/>
    <property type="molecule type" value="Genomic_DNA"/>
</dbReference>
<keyword evidence="4" id="KW-0342">GTP-binding</keyword>
<name>A0AAD9DA35_9STRA</name>
<sequence>MSSYGGGNRGGGGYSNNTYAGRSAASRTAAPPAKKRMLKLVILGDSGVGKTSLMNRYHTNKFTGQYKATIGADFLSKHVSITDPQTGTVRNVTLQIWDTAGQERFQSLGVAFYRGADAVALVYDVGDRKSFDNLDNWRGEFLRQVGLNENGADFPFVLLGNKIDRPEGERQVPRHLAEEWCERAGLGGLGGPIPHFETSARTACNVEGAFLELATLAVIYAEKNKKEEPMLSYAPMGGHNNNGRRVDLHHQGSSSYQSNAYGDNNNNNNNINNNNKQKEEKSKTNTTTNANTMKILIVTGDCPSHPYACAKLATVLACKHEVTLAGPNGSALARLQAEAEEYNKTGKREIKCVSIGNVDTVVHCNVRPVINPKEYSALKIIGNALLSRSYNPFGIANVFEEVMDNQMPTYSNIKMVVGNFDLVYAIHSAAATVCDAIEALKQEQEARVPPPRVIVFSSMPYDPVFFRNSESAPKDLWRTPRSLVALPHVATYPSVDKTLKMSSPLSILSCLLQLFWMWLDTHFAEKAWKIAGKRNDSRRAKRNLPPVHCGNKYYWQNYPVLSMGGITPFNTRGEYIADNVTVVGSLKSNAPVNITRLDDWMCRSSAGKKVIYACFGTGTQLSAEEITNLARMVLALEGTQYRVLLALRKEEHDRYQHTFDKVIGSKPTFQADGVVEYGRGVFRIDADVPQESLLQSGRVVLFVSHMGFGGYTEAINGGVRMVSYPSGCDQWYNAQRAVEAGVAVQANPKMKGLDSTVIDMLDNDTFKTRSMQLASEANLFASDEIILEHADEVAGSVDTCDSETASTCSSDNPFDW</sequence>
<dbReference type="Proteomes" id="UP001224775">
    <property type="component" value="Unassembled WGS sequence"/>
</dbReference>
<protein>
    <submittedName>
        <fullName evidence="6">Ras-related protein Rab-7a</fullName>
        <ecNumber evidence="6">3.6.5.2</ecNumber>
    </submittedName>
</protein>
<dbReference type="GO" id="GO:0005525">
    <property type="term" value="F:GTP binding"/>
    <property type="evidence" value="ECO:0007669"/>
    <property type="project" value="UniProtKB-KW"/>
</dbReference>
<keyword evidence="6" id="KW-0378">Hydrolase</keyword>
<comment type="caution">
    <text evidence="6">The sequence shown here is derived from an EMBL/GenBank/DDBJ whole genome shotgun (WGS) entry which is preliminary data.</text>
</comment>
<dbReference type="CDD" id="cd03784">
    <property type="entry name" value="GT1_Gtf-like"/>
    <property type="match status" value="1"/>
</dbReference>
<feature type="compositionally biased region" description="Low complexity" evidence="5">
    <location>
        <begin position="264"/>
        <end position="275"/>
    </location>
</feature>
<dbReference type="PROSITE" id="PS51421">
    <property type="entry name" value="RAS"/>
    <property type="match status" value="1"/>
</dbReference>